<evidence type="ECO:0000313" key="3">
    <source>
        <dbReference type="Proteomes" id="UP000593560"/>
    </source>
</evidence>
<dbReference type="AlphaFoldDB" id="A0A7J9FYS4"/>
<feature type="non-terminal residue" evidence="2">
    <location>
        <position position="1"/>
    </location>
</feature>
<dbReference type="OrthoDB" id="999497at2759"/>
<name>A0A7J9FYS4_9ROSI</name>
<dbReference type="InterPro" id="IPR052929">
    <property type="entry name" value="RNase_H-like_EbsB-rel"/>
</dbReference>
<dbReference type="PANTHER" id="PTHR47074">
    <property type="entry name" value="BNAC02G40300D PROTEIN"/>
    <property type="match status" value="1"/>
</dbReference>
<feature type="domain" description="RNase H type-1" evidence="1">
    <location>
        <begin position="22"/>
        <end position="102"/>
    </location>
</feature>
<proteinExistence type="predicted"/>
<gene>
    <name evidence="2" type="ORF">Gohar_015100</name>
</gene>
<dbReference type="Pfam" id="PF13456">
    <property type="entry name" value="RVT_3"/>
    <property type="match status" value="1"/>
</dbReference>
<dbReference type="Proteomes" id="UP000593560">
    <property type="component" value="Unassembled WGS sequence"/>
</dbReference>
<evidence type="ECO:0000313" key="2">
    <source>
        <dbReference type="EMBL" id="MBA0790450.1"/>
    </source>
</evidence>
<sequence length="105" mass="11632">KTTFDGEKENWKTPKRQNIKINFDALFNCQGFKSASGIAARNVKGEVMVSKSHLHTTVDTAFDVETLAYLEVVLTGIELGLTNVIVGRDSRSIINKCKTRSVDKS</sequence>
<dbReference type="PANTHER" id="PTHR47074:SF61">
    <property type="entry name" value="RNASE H TYPE-1 DOMAIN-CONTAINING PROTEIN"/>
    <property type="match status" value="1"/>
</dbReference>
<dbReference type="EMBL" id="JABFAD010000001">
    <property type="protein sequence ID" value="MBA0790450.1"/>
    <property type="molecule type" value="Genomic_DNA"/>
</dbReference>
<evidence type="ECO:0000259" key="1">
    <source>
        <dbReference type="Pfam" id="PF13456"/>
    </source>
</evidence>
<keyword evidence="3" id="KW-1185">Reference proteome</keyword>
<dbReference type="GO" id="GO:0004523">
    <property type="term" value="F:RNA-DNA hybrid ribonuclease activity"/>
    <property type="evidence" value="ECO:0007669"/>
    <property type="project" value="InterPro"/>
</dbReference>
<reference evidence="2 3" key="1">
    <citation type="journal article" date="2019" name="Genome Biol. Evol.">
        <title>Insights into the evolution of the New World diploid cottons (Gossypium, subgenus Houzingenia) based on genome sequencing.</title>
        <authorList>
            <person name="Grover C.E."/>
            <person name="Arick M.A. 2nd"/>
            <person name="Thrash A."/>
            <person name="Conover J.L."/>
            <person name="Sanders W.S."/>
            <person name="Peterson D.G."/>
            <person name="Frelichowski J.E."/>
            <person name="Scheffler J.A."/>
            <person name="Scheffler B.E."/>
            <person name="Wendel J.F."/>
        </authorList>
    </citation>
    <scope>NUCLEOTIDE SEQUENCE [LARGE SCALE GENOMIC DNA]</scope>
    <source>
        <strain evidence="2">0</strain>
        <tissue evidence="2">Leaf</tissue>
    </source>
</reference>
<dbReference type="InterPro" id="IPR002156">
    <property type="entry name" value="RNaseH_domain"/>
</dbReference>
<accession>A0A7J9FYS4</accession>
<dbReference type="GO" id="GO:0003676">
    <property type="term" value="F:nucleic acid binding"/>
    <property type="evidence" value="ECO:0007669"/>
    <property type="project" value="InterPro"/>
</dbReference>
<comment type="caution">
    <text evidence="2">The sequence shown here is derived from an EMBL/GenBank/DDBJ whole genome shotgun (WGS) entry which is preliminary data.</text>
</comment>
<organism evidence="2 3">
    <name type="scientific">Gossypium harknessii</name>
    <dbReference type="NCBI Taxonomy" id="34285"/>
    <lineage>
        <taxon>Eukaryota</taxon>
        <taxon>Viridiplantae</taxon>
        <taxon>Streptophyta</taxon>
        <taxon>Embryophyta</taxon>
        <taxon>Tracheophyta</taxon>
        <taxon>Spermatophyta</taxon>
        <taxon>Magnoliopsida</taxon>
        <taxon>eudicotyledons</taxon>
        <taxon>Gunneridae</taxon>
        <taxon>Pentapetalae</taxon>
        <taxon>rosids</taxon>
        <taxon>malvids</taxon>
        <taxon>Malvales</taxon>
        <taxon>Malvaceae</taxon>
        <taxon>Malvoideae</taxon>
        <taxon>Gossypium</taxon>
    </lineage>
</organism>
<protein>
    <recommendedName>
        <fullName evidence="1">RNase H type-1 domain-containing protein</fullName>
    </recommendedName>
</protein>